<dbReference type="KEGG" id="bgj:AWC36_07150"/>
<accession>A0A0G4K0D2</accession>
<evidence type="ECO:0000313" key="15">
    <source>
        <dbReference type="Proteomes" id="UP000285972"/>
    </source>
</evidence>
<evidence type="ECO:0000256" key="8">
    <source>
        <dbReference type="ARBA" id="ARBA00023136"/>
    </source>
</evidence>
<reference evidence="14" key="1">
    <citation type="submission" date="2015-01" db="EMBL/GenBank/DDBJ databases">
        <authorList>
            <person name="Paterson Steve"/>
        </authorList>
    </citation>
    <scope>NUCLEOTIDE SEQUENCE [LARGE SCALE GENOMIC DNA]</scope>
    <source>
        <strain evidence="14">OBR1</strain>
    </source>
</reference>
<feature type="domain" description="ABC transmembrane type-1" evidence="11">
    <location>
        <begin position="204"/>
        <end position="410"/>
    </location>
</feature>
<dbReference type="PANTHER" id="PTHR42929">
    <property type="entry name" value="INNER MEMBRANE ABC TRANSPORTER PERMEASE PROTEIN YDCU-RELATED-RELATED"/>
    <property type="match status" value="1"/>
</dbReference>
<evidence type="ECO:0000313" key="13">
    <source>
        <dbReference type="EMBL" id="RLM24555.1"/>
    </source>
</evidence>
<comment type="subcellular location">
    <subcellularLocation>
        <location evidence="1">Cell inner membrane</location>
        <topology evidence="1">Multi-pass membrane protein</topology>
    </subcellularLocation>
</comment>
<feature type="transmembrane region" description="Helical" evidence="10">
    <location>
        <begin position="389"/>
        <end position="410"/>
    </location>
</feature>
<keyword evidence="8 10" id="KW-0472">Membrane</keyword>
<dbReference type="Proteomes" id="UP000285972">
    <property type="component" value="Unassembled WGS sequence"/>
</dbReference>
<protein>
    <submittedName>
        <fullName evidence="13">Polyamine ABC transporter substrate-binding protein</fullName>
    </submittedName>
    <submittedName>
        <fullName evidence="12">Spermidine Putrescine ABC transporter permease component PotB (TC 3.A.1.11.1)</fullName>
    </submittedName>
</protein>
<feature type="compositionally biased region" description="Polar residues" evidence="9">
    <location>
        <begin position="1"/>
        <end position="12"/>
    </location>
</feature>
<evidence type="ECO:0000256" key="3">
    <source>
        <dbReference type="ARBA" id="ARBA00022448"/>
    </source>
</evidence>
<gene>
    <name evidence="13" type="ORF">BIY26_10295</name>
    <name evidence="12" type="ORF">BN1221_04058</name>
</gene>
<keyword evidence="3" id="KW-0813">Transport</keyword>
<dbReference type="EMBL" id="CGIG01000001">
    <property type="protein sequence ID" value="CPR19967.1"/>
    <property type="molecule type" value="Genomic_DNA"/>
</dbReference>
<dbReference type="SUPFAM" id="SSF161098">
    <property type="entry name" value="MetI-like"/>
    <property type="match status" value="1"/>
</dbReference>
<dbReference type="STRING" id="1109412.BN1221_04058"/>
<keyword evidence="14" id="KW-1185">Reference proteome</keyword>
<reference evidence="13 15" key="3">
    <citation type="submission" date="2016-09" db="EMBL/GenBank/DDBJ databases">
        <authorList>
            <person name="Doonan J."/>
            <person name="Pachebat J.A."/>
            <person name="Golyshin P.N."/>
            <person name="Denman S."/>
            <person name="Mcdonald J.E."/>
        </authorList>
    </citation>
    <scope>NUCLEOTIDE SEQUENCE [LARGE SCALE GENOMIC DNA]</scope>
    <source>
        <strain evidence="13 15">FRB141</strain>
    </source>
</reference>
<keyword evidence="4" id="KW-1003">Cell membrane</keyword>
<dbReference type="OrthoDB" id="9807047at2"/>
<dbReference type="RefSeq" id="WP_048638803.1">
    <property type="nucleotide sequence ID" value="NZ_CGIG01000001.1"/>
</dbReference>
<evidence type="ECO:0000256" key="9">
    <source>
        <dbReference type="SAM" id="MobiDB-lite"/>
    </source>
</evidence>
<evidence type="ECO:0000256" key="7">
    <source>
        <dbReference type="ARBA" id="ARBA00022989"/>
    </source>
</evidence>
<dbReference type="GeneID" id="70906563"/>
<dbReference type="InterPro" id="IPR035906">
    <property type="entry name" value="MetI-like_sf"/>
</dbReference>
<dbReference type="GO" id="GO:0055085">
    <property type="term" value="P:transmembrane transport"/>
    <property type="evidence" value="ECO:0007669"/>
    <property type="project" value="InterPro"/>
</dbReference>
<evidence type="ECO:0000313" key="12">
    <source>
        <dbReference type="EMBL" id="CPR19967.1"/>
    </source>
</evidence>
<organism evidence="12 14">
    <name type="scientific">Brenneria goodwinii</name>
    <dbReference type="NCBI Taxonomy" id="1109412"/>
    <lineage>
        <taxon>Bacteria</taxon>
        <taxon>Pseudomonadati</taxon>
        <taxon>Pseudomonadota</taxon>
        <taxon>Gammaproteobacteria</taxon>
        <taxon>Enterobacterales</taxon>
        <taxon>Pectobacteriaceae</taxon>
        <taxon>Brenneria</taxon>
    </lineage>
</organism>
<feature type="transmembrane region" description="Helical" evidence="10">
    <location>
        <begin position="290"/>
        <end position="312"/>
    </location>
</feature>
<dbReference type="Gene3D" id="1.10.3720.10">
    <property type="entry name" value="MetI-like"/>
    <property type="match status" value="1"/>
</dbReference>
<evidence type="ECO:0000256" key="6">
    <source>
        <dbReference type="ARBA" id="ARBA00022692"/>
    </source>
</evidence>
<feature type="region of interest" description="Disordered" evidence="9">
    <location>
        <begin position="1"/>
        <end position="22"/>
    </location>
</feature>
<evidence type="ECO:0000259" key="11">
    <source>
        <dbReference type="PROSITE" id="PS50928"/>
    </source>
</evidence>
<evidence type="ECO:0000256" key="2">
    <source>
        <dbReference type="ARBA" id="ARBA00007069"/>
    </source>
</evidence>
<comment type="similarity">
    <text evidence="2">Belongs to the binding-protein-dependent transport system permease family. CysTW subfamily.</text>
</comment>
<dbReference type="AlphaFoldDB" id="A0A0G4K0D2"/>
<evidence type="ECO:0000256" key="5">
    <source>
        <dbReference type="ARBA" id="ARBA00022519"/>
    </source>
</evidence>
<evidence type="ECO:0000256" key="4">
    <source>
        <dbReference type="ARBA" id="ARBA00022475"/>
    </source>
</evidence>
<evidence type="ECO:0000256" key="1">
    <source>
        <dbReference type="ARBA" id="ARBA00004429"/>
    </source>
</evidence>
<keyword evidence="5" id="KW-0997">Cell inner membrane</keyword>
<dbReference type="CDD" id="cd06261">
    <property type="entry name" value="TM_PBP2"/>
    <property type="match status" value="1"/>
</dbReference>
<name>A0A0G4K0D2_9GAMM</name>
<dbReference type="GO" id="GO:0005886">
    <property type="term" value="C:plasma membrane"/>
    <property type="evidence" value="ECO:0007669"/>
    <property type="project" value="UniProtKB-SubCell"/>
</dbReference>
<dbReference type="PANTHER" id="PTHR42929:SF5">
    <property type="entry name" value="ABC TRANSPORTER PERMEASE PROTEIN"/>
    <property type="match status" value="1"/>
</dbReference>
<feature type="transmembrane region" description="Helical" evidence="10">
    <location>
        <begin position="203"/>
        <end position="227"/>
    </location>
</feature>
<dbReference type="InterPro" id="IPR000515">
    <property type="entry name" value="MetI-like"/>
</dbReference>
<dbReference type="PROSITE" id="PS50928">
    <property type="entry name" value="ABC_TM1"/>
    <property type="match status" value="1"/>
</dbReference>
<feature type="transmembrane region" description="Helical" evidence="10">
    <location>
        <begin position="344"/>
        <end position="368"/>
    </location>
</feature>
<dbReference type="EMBL" id="MJLX01000023">
    <property type="protein sequence ID" value="RLM24555.1"/>
    <property type="molecule type" value="Genomic_DNA"/>
</dbReference>
<keyword evidence="7 10" id="KW-1133">Transmembrane helix</keyword>
<feature type="transmembrane region" description="Helical" evidence="10">
    <location>
        <begin position="239"/>
        <end position="262"/>
    </location>
</feature>
<feature type="transmembrane region" description="Helical" evidence="10">
    <location>
        <begin position="38"/>
        <end position="60"/>
    </location>
</feature>
<proteinExistence type="inferred from homology"/>
<sequence>MTQSEMVANVSPSGEKEGSAKLKQQLHQAQATYKKRSLLLIAPLFLFIVVSFLFPISSILGKSVSNPEIRENMPATIEAMRLWSGKEVPDESVFQAVVSDLRAARSGGKLSAITKRLGYEGAEYRTLITRTMRSLPAEGSTDVRNQLIGEQPLWGELSTWQTLDRAARPFTNYYLLAVFDHKVDAKTQQIVAQSPDQSLYIDVLLRTLLMAGVVTLLCVGLGYPLAYWLAKQPANRANLLLILVLLPFWTSLIVRTASWIVLLQSGGLINRTLINIGIIEQPLVLVFNRVGVYISMTHILLPFFILPLYAVMKGISPNYVRAAVSLGAHPFIAFWRVYVPQTYAGVTAGALLVFMMAIGYYITPALLGGPSDQMLSYFVAFFTNTTMNWGMAAALGTQLLVIVTLLYVVYIRVTKTNAEVAAR</sequence>
<reference evidence="12" key="2">
    <citation type="submission" date="2015-01" db="EMBL/GenBank/DDBJ databases">
        <authorList>
            <person name="Xiang T."/>
            <person name="Song Y."/>
            <person name="Huang L."/>
            <person name="Wang B."/>
            <person name="Wu P."/>
        </authorList>
    </citation>
    <scope>NUCLEOTIDE SEQUENCE [LARGE SCALE GENOMIC DNA]</scope>
    <source>
        <strain evidence="12">OBR1</strain>
    </source>
</reference>
<evidence type="ECO:0000313" key="14">
    <source>
        <dbReference type="Proteomes" id="UP000044377"/>
    </source>
</evidence>
<dbReference type="Proteomes" id="UP000044377">
    <property type="component" value="Unassembled WGS sequence"/>
</dbReference>
<evidence type="ECO:0000256" key="10">
    <source>
        <dbReference type="SAM" id="Phobius"/>
    </source>
</evidence>
<keyword evidence="6 10" id="KW-0812">Transmembrane</keyword>